<evidence type="ECO:0000259" key="15">
    <source>
        <dbReference type="PROSITE" id="PS50262"/>
    </source>
</evidence>
<dbReference type="AlphaFoldDB" id="A0A7K4M1E7"/>
<dbReference type="GO" id="GO:0004930">
    <property type="term" value="F:G protein-coupled receptor activity"/>
    <property type="evidence" value="ECO:0007669"/>
    <property type="project" value="UniProtKB-KW"/>
</dbReference>
<evidence type="ECO:0000256" key="7">
    <source>
        <dbReference type="ARBA" id="ARBA00022989"/>
    </source>
</evidence>
<feature type="transmembrane region" description="Helical" evidence="14">
    <location>
        <begin position="246"/>
        <end position="267"/>
    </location>
</feature>
<dbReference type="Pfam" id="PF13853">
    <property type="entry name" value="7tm_4"/>
    <property type="match status" value="1"/>
</dbReference>
<proteinExistence type="inferred from homology"/>
<keyword evidence="12 13" id="KW-0807">Transducer</keyword>
<evidence type="ECO:0000256" key="11">
    <source>
        <dbReference type="ARBA" id="ARBA00023180"/>
    </source>
</evidence>
<dbReference type="PRINTS" id="PR00237">
    <property type="entry name" value="GPCRRHODOPSN"/>
</dbReference>
<evidence type="ECO:0000256" key="3">
    <source>
        <dbReference type="ARBA" id="ARBA00022475"/>
    </source>
</evidence>
<keyword evidence="4 14" id="KW-0716">Sensory transduction</keyword>
<feature type="transmembrane region" description="Helical" evidence="14">
    <location>
        <begin position="31"/>
        <end position="53"/>
    </location>
</feature>
<evidence type="ECO:0000256" key="6">
    <source>
        <dbReference type="ARBA" id="ARBA00022725"/>
    </source>
</evidence>
<protein>
    <recommendedName>
        <fullName evidence="14">Olfactory receptor</fullName>
    </recommendedName>
</protein>
<feature type="domain" description="G-protein coupled receptors family 1 profile" evidence="15">
    <location>
        <begin position="46"/>
        <end position="296"/>
    </location>
</feature>
<evidence type="ECO:0000256" key="13">
    <source>
        <dbReference type="RuleBase" id="RU000688"/>
    </source>
</evidence>
<dbReference type="SUPFAM" id="SSF81321">
    <property type="entry name" value="Family A G protein-coupled receptor-like"/>
    <property type="match status" value="1"/>
</dbReference>
<gene>
    <name evidence="16" type="ORF">CRYUND_R00035</name>
</gene>
<keyword evidence="9 14" id="KW-0472">Membrane</keyword>
<dbReference type="PANTHER" id="PTHR48018">
    <property type="entry name" value="OLFACTORY RECEPTOR"/>
    <property type="match status" value="1"/>
</dbReference>
<comment type="caution">
    <text evidence="16">The sequence shown here is derived from an EMBL/GenBank/DDBJ whole genome shotgun (WGS) entry which is preliminary data.</text>
</comment>
<dbReference type="PROSITE" id="PS50262">
    <property type="entry name" value="G_PROTEIN_RECEP_F1_2"/>
    <property type="match status" value="1"/>
</dbReference>
<accession>A0A7K4M1E7</accession>
<evidence type="ECO:0000256" key="1">
    <source>
        <dbReference type="ARBA" id="ARBA00002936"/>
    </source>
</evidence>
<comment type="function">
    <text evidence="1">Odorant receptor.</text>
</comment>
<dbReference type="InterPro" id="IPR017452">
    <property type="entry name" value="GPCR_Rhodpsn_7TM"/>
</dbReference>
<keyword evidence="7 14" id="KW-1133">Transmembrane helix</keyword>
<dbReference type="FunFam" id="1.20.1070.10:FF:000004">
    <property type="entry name" value="Olfactory receptor"/>
    <property type="match status" value="1"/>
</dbReference>
<dbReference type="Gene3D" id="1.20.1070.10">
    <property type="entry name" value="Rhodopsin 7-helix transmembrane proteins"/>
    <property type="match status" value="1"/>
</dbReference>
<name>A0A7K4M1E7_9AVES</name>
<evidence type="ECO:0000256" key="9">
    <source>
        <dbReference type="ARBA" id="ARBA00023136"/>
    </source>
</evidence>
<evidence type="ECO:0000256" key="4">
    <source>
        <dbReference type="ARBA" id="ARBA00022606"/>
    </source>
</evidence>
<dbReference type="InterPro" id="IPR000725">
    <property type="entry name" value="Olfact_rcpt"/>
</dbReference>
<comment type="subcellular location">
    <subcellularLocation>
        <location evidence="2 14">Cell membrane</location>
        <topology evidence="2 14">Multi-pass membrane protein</topology>
    </subcellularLocation>
</comment>
<feature type="transmembrane region" description="Helical" evidence="14">
    <location>
        <begin position="279"/>
        <end position="298"/>
    </location>
</feature>
<evidence type="ECO:0000256" key="10">
    <source>
        <dbReference type="ARBA" id="ARBA00023170"/>
    </source>
</evidence>
<keyword evidence="17" id="KW-1185">Reference proteome</keyword>
<feature type="transmembrane region" description="Helical" evidence="14">
    <location>
        <begin position="106"/>
        <end position="125"/>
    </location>
</feature>
<dbReference type="PRINTS" id="PR00245">
    <property type="entry name" value="OLFACTORYR"/>
</dbReference>
<keyword evidence="11" id="KW-0325">Glycoprotein</keyword>
<organism evidence="16 17">
    <name type="scientific">Crypturellus undulatus</name>
    <dbReference type="NCBI Taxonomy" id="48396"/>
    <lineage>
        <taxon>Eukaryota</taxon>
        <taxon>Metazoa</taxon>
        <taxon>Chordata</taxon>
        <taxon>Craniata</taxon>
        <taxon>Vertebrata</taxon>
        <taxon>Euteleostomi</taxon>
        <taxon>Archelosauria</taxon>
        <taxon>Archosauria</taxon>
        <taxon>Dinosauria</taxon>
        <taxon>Saurischia</taxon>
        <taxon>Theropoda</taxon>
        <taxon>Coelurosauria</taxon>
        <taxon>Aves</taxon>
        <taxon>Palaeognathae</taxon>
        <taxon>Tinamiformes</taxon>
        <taxon>Tinamidae</taxon>
        <taxon>Crypturellus</taxon>
    </lineage>
</organism>
<dbReference type="PROSITE" id="PS00237">
    <property type="entry name" value="G_PROTEIN_RECEP_F1_1"/>
    <property type="match status" value="1"/>
</dbReference>
<evidence type="ECO:0000256" key="5">
    <source>
        <dbReference type="ARBA" id="ARBA00022692"/>
    </source>
</evidence>
<evidence type="ECO:0000256" key="12">
    <source>
        <dbReference type="ARBA" id="ARBA00023224"/>
    </source>
</evidence>
<keyword evidence="8 13" id="KW-0297">G-protein coupled receptor</keyword>
<dbReference type="InterPro" id="IPR000276">
    <property type="entry name" value="GPCR_Rhodpsn"/>
</dbReference>
<evidence type="ECO:0000256" key="14">
    <source>
        <dbReference type="RuleBase" id="RU363047"/>
    </source>
</evidence>
<evidence type="ECO:0000256" key="8">
    <source>
        <dbReference type="ARBA" id="ARBA00023040"/>
    </source>
</evidence>
<keyword evidence="3 14" id="KW-1003">Cell membrane</keyword>
<keyword evidence="6 14" id="KW-0552">Olfaction</keyword>
<dbReference type="EMBL" id="VWPW01029492">
    <property type="protein sequence ID" value="NWJ10350.1"/>
    <property type="molecule type" value="Genomic_DNA"/>
</dbReference>
<dbReference type="GO" id="GO:0005886">
    <property type="term" value="C:plasma membrane"/>
    <property type="evidence" value="ECO:0007669"/>
    <property type="project" value="UniProtKB-SubCell"/>
</dbReference>
<feature type="transmembrane region" description="Helical" evidence="14">
    <location>
        <begin position="65"/>
        <end position="86"/>
    </location>
</feature>
<feature type="non-terminal residue" evidence="16">
    <location>
        <position position="1"/>
    </location>
</feature>
<keyword evidence="5 13" id="KW-0812">Transmembrane</keyword>
<keyword evidence="10 13" id="KW-0675">Receptor</keyword>
<dbReference type="GO" id="GO:0004984">
    <property type="term" value="F:olfactory receptor activity"/>
    <property type="evidence" value="ECO:0007669"/>
    <property type="project" value="InterPro"/>
</dbReference>
<dbReference type="Proteomes" id="UP000534426">
    <property type="component" value="Unassembled WGS sequence"/>
</dbReference>
<evidence type="ECO:0000313" key="16">
    <source>
        <dbReference type="EMBL" id="NWJ10350.1"/>
    </source>
</evidence>
<feature type="transmembrane region" description="Helical" evidence="14">
    <location>
        <begin position="145"/>
        <end position="163"/>
    </location>
</feature>
<feature type="transmembrane region" description="Helical" evidence="14">
    <location>
        <begin position="203"/>
        <end position="225"/>
    </location>
</feature>
<evidence type="ECO:0000313" key="17">
    <source>
        <dbReference type="Proteomes" id="UP000534426"/>
    </source>
</evidence>
<comment type="similarity">
    <text evidence="13">Belongs to the G-protein coupled receptor 1 family.</text>
</comment>
<reference evidence="16 17" key="1">
    <citation type="submission" date="2019-09" db="EMBL/GenBank/DDBJ databases">
        <title>Bird 10,000 Genomes (B10K) Project - Family phase.</title>
        <authorList>
            <person name="Zhang G."/>
        </authorList>
    </citation>
    <scope>NUCLEOTIDE SEQUENCE [LARGE SCALE GENOMIC DNA]</scope>
    <source>
        <strain evidence="16">B10K-MSB-37135</strain>
        <tissue evidence="16">Heart</tissue>
    </source>
</reference>
<evidence type="ECO:0000256" key="2">
    <source>
        <dbReference type="ARBA" id="ARBA00004651"/>
    </source>
</evidence>
<sequence length="320" mass="35348">LSAVQMSGENCTRVTHFILLGLTERPSLKPVLFALFLGSYVLTLVGNLSIVVLVRVSPHLRTPMYFFLSNLSFLDICYSCAISPKMLLDLSRKHTVISFAGCIAQFYFYALFVTTEVYLLAAMAYDRYVAICNPLLYGVIMSPRLCRCLVAASYFAGLLNALAHTGALLRLSFCGPRVINNFFCDGPPLFVLSSSATARPNEVLMFLLVGFSWAATNLFIVVSYARVAAAIVQMRSAEGRHRACSTCASHLASVAVFYLSAAFNYMQPSSVNSMENRKIAAVFYSVVVPMLNPLIYSLRNKEVKHAATNIVDTVRRKVYS</sequence>
<feature type="non-terminal residue" evidence="16">
    <location>
        <position position="320"/>
    </location>
</feature>